<evidence type="ECO:0000313" key="4">
    <source>
        <dbReference type="EMBL" id="MFC3831951.1"/>
    </source>
</evidence>
<dbReference type="Pfam" id="PF04389">
    <property type="entry name" value="Peptidase_M28"/>
    <property type="match status" value="1"/>
</dbReference>
<dbReference type="Gene3D" id="3.40.630.10">
    <property type="entry name" value="Zn peptidases"/>
    <property type="match status" value="1"/>
</dbReference>
<dbReference type="PANTHER" id="PTHR12147">
    <property type="entry name" value="METALLOPEPTIDASE M28 FAMILY MEMBER"/>
    <property type="match status" value="1"/>
</dbReference>
<dbReference type="InterPro" id="IPR007484">
    <property type="entry name" value="Peptidase_M28"/>
</dbReference>
<dbReference type="EMBL" id="JBHRZG010000003">
    <property type="protein sequence ID" value="MFC3831951.1"/>
    <property type="molecule type" value="Genomic_DNA"/>
</dbReference>
<dbReference type="RefSeq" id="WP_322472830.1">
    <property type="nucleotide sequence ID" value="NZ_JBHRZG010000003.1"/>
</dbReference>
<dbReference type="Gene3D" id="3.50.30.30">
    <property type="match status" value="1"/>
</dbReference>
<proteinExistence type="predicted"/>
<sequence length="389" mass="40493">MFTTHRAALLALAAMGAALTTTARATLEDDARTILTYGPRVAGSPANEQARTYLEAQFRALGYETRRQPFSYPRFDDLGSDVQVGTQTLTGRAMQDSVGGSVSGAVVRVPGIGSPEDFAKVDVKGKVAVVQRGQIPFVQKAQNAIAAGATGVIIVNNTQGELRGTLGSRTALPVLGVTPATGEALKDGASITLNVRVREGDVQAVNLIAYKSGVTAPQILFGAHMDSVAGAPGANDNLSGSLTVLEIARRAATTPLGTRSYFMLFDGEEDGLLGSRAFVKDNTALVGGLKAMLNFDMVGVNAAPLTVSGTASLAETVRRAGLSARDSDMGRSDHVPFQQAGVPALMFYRGEDANYHQPGDTVYDPALLRDTADVAVKVADAVLSAVPAN</sequence>
<comment type="caution">
    <text evidence="4">The sequence shown here is derived from an EMBL/GenBank/DDBJ whole genome shotgun (WGS) entry which is preliminary data.</text>
</comment>
<name>A0ABV7Z3F8_9DEIO</name>
<dbReference type="Proteomes" id="UP001595803">
    <property type="component" value="Unassembled WGS sequence"/>
</dbReference>
<feature type="signal peptide" evidence="1">
    <location>
        <begin position="1"/>
        <end position="25"/>
    </location>
</feature>
<dbReference type="InterPro" id="IPR046450">
    <property type="entry name" value="PA_dom_sf"/>
</dbReference>
<evidence type="ECO:0000259" key="3">
    <source>
        <dbReference type="Pfam" id="PF04389"/>
    </source>
</evidence>
<dbReference type="InterPro" id="IPR003137">
    <property type="entry name" value="PA_domain"/>
</dbReference>
<dbReference type="SUPFAM" id="SSF53187">
    <property type="entry name" value="Zn-dependent exopeptidases"/>
    <property type="match status" value="1"/>
</dbReference>
<dbReference type="Pfam" id="PF02225">
    <property type="entry name" value="PA"/>
    <property type="match status" value="1"/>
</dbReference>
<reference evidence="5" key="1">
    <citation type="journal article" date="2019" name="Int. J. Syst. Evol. Microbiol.">
        <title>The Global Catalogue of Microorganisms (GCM) 10K type strain sequencing project: providing services to taxonomists for standard genome sequencing and annotation.</title>
        <authorList>
            <consortium name="The Broad Institute Genomics Platform"/>
            <consortium name="The Broad Institute Genome Sequencing Center for Infectious Disease"/>
            <person name="Wu L."/>
            <person name="Ma J."/>
        </authorList>
    </citation>
    <scope>NUCLEOTIDE SEQUENCE [LARGE SCALE GENOMIC DNA]</scope>
    <source>
        <strain evidence="5">CCTCC AB 2017081</strain>
    </source>
</reference>
<organism evidence="4 5">
    <name type="scientific">Deinococcus rufus</name>
    <dbReference type="NCBI Taxonomy" id="2136097"/>
    <lineage>
        <taxon>Bacteria</taxon>
        <taxon>Thermotogati</taxon>
        <taxon>Deinococcota</taxon>
        <taxon>Deinococci</taxon>
        <taxon>Deinococcales</taxon>
        <taxon>Deinococcaceae</taxon>
        <taxon>Deinococcus</taxon>
    </lineage>
</organism>
<feature type="chain" id="PRO_5046752267" evidence="1">
    <location>
        <begin position="26"/>
        <end position="389"/>
    </location>
</feature>
<gene>
    <name evidence="4" type="ORF">ACFOSB_03690</name>
</gene>
<evidence type="ECO:0000256" key="1">
    <source>
        <dbReference type="SAM" id="SignalP"/>
    </source>
</evidence>
<evidence type="ECO:0000259" key="2">
    <source>
        <dbReference type="Pfam" id="PF02225"/>
    </source>
</evidence>
<keyword evidence="1" id="KW-0732">Signal</keyword>
<dbReference type="PANTHER" id="PTHR12147:SF26">
    <property type="entry name" value="PEPTIDASE M28 DOMAIN-CONTAINING PROTEIN"/>
    <property type="match status" value="1"/>
</dbReference>
<feature type="domain" description="Peptidase M28" evidence="3">
    <location>
        <begin position="208"/>
        <end position="377"/>
    </location>
</feature>
<accession>A0ABV7Z3F8</accession>
<dbReference type="SUPFAM" id="SSF52025">
    <property type="entry name" value="PA domain"/>
    <property type="match status" value="1"/>
</dbReference>
<evidence type="ECO:0000313" key="5">
    <source>
        <dbReference type="Proteomes" id="UP001595803"/>
    </source>
</evidence>
<dbReference type="CDD" id="cd02133">
    <property type="entry name" value="PA_C5a_like"/>
    <property type="match status" value="1"/>
</dbReference>
<keyword evidence="5" id="KW-1185">Reference proteome</keyword>
<protein>
    <submittedName>
        <fullName evidence="4">M28 family peptidase</fullName>
    </submittedName>
</protein>
<feature type="domain" description="PA" evidence="2">
    <location>
        <begin position="104"/>
        <end position="185"/>
    </location>
</feature>
<dbReference type="InterPro" id="IPR045175">
    <property type="entry name" value="M28_fam"/>
</dbReference>